<comment type="caution">
    <text evidence="1">The sequence shown here is derived from an EMBL/GenBank/DDBJ whole genome shotgun (WGS) entry which is preliminary data.</text>
</comment>
<protein>
    <recommendedName>
        <fullName evidence="3">General stress protein CsbD</fullName>
    </recommendedName>
</protein>
<dbReference type="Proteomes" id="UP000286701">
    <property type="component" value="Unassembled WGS sequence"/>
</dbReference>
<evidence type="ECO:0008006" key="3">
    <source>
        <dbReference type="Google" id="ProtNLM"/>
    </source>
</evidence>
<reference evidence="1 2" key="1">
    <citation type="submission" date="2019-01" db="EMBL/GenBank/DDBJ databases">
        <title>Mucilaginibacter antarcticum sp. nov., isolated from antarctic soil.</title>
        <authorList>
            <person name="Yan Y.-Q."/>
            <person name="Du Z.-J."/>
        </authorList>
    </citation>
    <scope>NUCLEOTIDE SEQUENCE [LARGE SCALE GENOMIC DNA]</scope>
    <source>
        <strain evidence="1 2">F01003</strain>
    </source>
</reference>
<dbReference type="Gene3D" id="1.10.1470.10">
    <property type="entry name" value="YjbJ"/>
    <property type="match status" value="1"/>
</dbReference>
<accession>A0A3S3W3A4</accession>
<organism evidence="1 2">
    <name type="scientific">Mucilaginibacter gilvus</name>
    <dbReference type="NCBI Taxonomy" id="2305909"/>
    <lineage>
        <taxon>Bacteria</taxon>
        <taxon>Pseudomonadati</taxon>
        <taxon>Bacteroidota</taxon>
        <taxon>Sphingobacteriia</taxon>
        <taxon>Sphingobacteriales</taxon>
        <taxon>Sphingobacteriaceae</taxon>
        <taxon>Mucilaginibacter</taxon>
    </lineage>
</organism>
<name>A0A3S3W3A4_9SPHI</name>
<dbReference type="AlphaFoldDB" id="A0A3S3W3A4"/>
<evidence type="ECO:0000313" key="2">
    <source>
        <dbReference type="Proteomes" id="UP000286701"/>
    </source>
</evidence>
<dbReference type="EMBL" id="SBIW01000027">
    <property type="protein sequence ID" value="RWY47349.1"/>
    <property type="molecule type" value="Genomic_DNA"/>
</dbReference>
<proteinExistence type="predicted"/>
<sequence length="71" mass="8509">MAEITISNKDWERIKIKVQRKYNHLTDEQLAYTEGQEDSLITRIMQLVNRDRNYVVFTLKKALVNIDNNRL</sequence>
<dbReference type="RefSeq" id="WP_128536182.1">
    <property type="nucleotide sequence ID" value="NZ_SBIW01000027.1"/>
</dbReference>
<keyword evidence="2" id="KW-1185">Reference proteome</keyword>
<gene>
    <name evidence="1" type="ORF">EPL05_22180</name>
</gene>
<dbReference type="InterPro" id="IPR036629">
    <property type="entry name" value="YjbJ_sf"/>
</dbReference>
<evidence type="ECO:0000313" key="1">
    <source>
        <dbReference type="EMBL" id="RWY47349.1"/>
    </source>
</evidence>
<dbReference type="OrthoDB" id="770226at2"/>